<reference evidence="5 6" key="1">
    <citation type="journal article" date="2024" name="Science">
        <title>Giant polyketide synthase enzymes in the biosynthesis of giant marine polyether toxins.</title>
        <authorList>
            <person name="Fallon T.R."/>
            <person name="Shende V.V."/>
            <person name="Wierzbicki I.H."/>
            <person name="Pendleton A.L."/>
            <person name="Watervoot N.F."/>
            <person name="Auber R.P."/>
            <person name="Gonzalez D.J."/>
            <person name="Wisecaver J.H."/>
            <person name="Moore B.S."/>
        </authorList>
    </citation>
    <scope>NUCLEOTIDE SEQUENCE [LARGE SCALE GENOMIC DNA]</scope>
    <source>
        <strain evidence="5 6">12B1</strain>
    </source>
</reference>
<keyword evidence="2" id="KW-0808">Transferase</keyword>
<comment type="caution">
    <text evidence="5">The sequence shown here is derived from an EMBL/GenBank/DDBJ whole genome shotgun (WGS) entry which is preliminary data.</text>
</comment>
<dbReference type="InterPro" id="IPR051091">
    <property type="entry name" value="O-Glucosyltr/Glycosyltrsf_90"/>
</dbReference>
<evidence type="ECO:0000313" key="5">
    <source>
        <dbReference type="EMBL" id="KAL1524786.1"/>
    </source>
</evidence>
<dbReference type="Proteomes" id="UP001515480">
    <property type="component" value="Unassembled WGS sequence"/>
</dbReference>
<proteinExistence type="inferred from homology"/>
<evidence type="ECO:0000259" key="4">
    <source>
        <dbReference type="SMART" id="SM00672"/>
    </source>
</evidence>
<name>A0AB34JV05_PRYPA</name>
<dbReference type="PANTHER" id="PTHR12203:SF35">
    <property type="entry name" value="PROTEIN O-GLUCOSYLTRANSFERASE 1"/>
    <property type="match status" value="1"/>
</dbReference>
<dbReference type="InterPro" id="IPR029063">
    <property type="entry name" value="SAM-dependent_MTases_sf"/>
</dbReference>
<feature type="domain" description="Glycosyl transferase CAP10" evidence="4">
    <location>
        <begin position="161"/>
        <end position="383"/>
    </location>
</feature>
<accession>A0AB34JV05</accession>
<dbReference type="InterPro" id="IPR006598">
    <property type="entry name" value="CAP10"/>
</dbReference>
<gene>
    <name evidence="5" type="ORF">AB1Y20_019667</name>
</gene>
<dbReference type="GO" id="GO:0016740">
    <property type="term" value="F:transferase activity"/>
    <property type="evidence" value="ECO:0007669"/>
    <property type="project" value="UniProtKB-KW"/>
</dbReference>
<dbReference type="PANTHER" id="PTHR12203">
    <property type="entry name" value="KDEL LYS-ASP-GLU-LEU CONTAINING - RELATED"/>
    <property type="match status" value="1"/>
</dbReference>
<sequence>MAIRRLAVAAAAAAGVAVVVWLARRRRMAKPLPSSPPAPLRPATAPHLAAAPTAKAEPLCPPSPPHASTRHAAAATTISAWAECMRKRIRTSGRGTQNAEMLLVSKQGGVLRFEDLGGWARRNESMARLVRQADAAAPLPDFPTVCLQTGDRCIARRTAGGVELHLWQSQPVDAALAARLPLQRVLSMCAAPKYADVAVPDWCFYAWPEAGVAAGGFDAYCRRLAAAGGAAAADGRLCWIGTAHHHPCRLQLLRLAAAHPSRLHVVDVVDTAAAASLEFRSLEEQVARFRYLLDVQGKGYSSRLKLLLHSGRPVFLAARPWREFFHAQLVAWEHYIPVREGLSDLLERIAWADAQPAAAAAIGAAAQAFAREQLTHAAALRSLRAALAAAADERLARGSWATHRAEYEATKMYYRWTFMPVSKERRRPLALLAARGEAAWREWDLYTFGVYTGASIKFWLEQLEVLQISHGTMWGFDSFEGLPAEAEGLALECNAWLPGAFSAADQFDANTFGEVQARIDEYLGPKHAAKTRLIKERPPPGFFSDSLTPTLAKERKMKPALIVDCDVDLYISAYQCLDWMFTVGLIVPGTIVYYDDVSVIKEEAGELKAHLEITEKFAVTWRRLHDSCWEVVSIGNSALVQPCT</sequence>
<organism evidence="5 6">
    <name type="scientific">Prymnesium parvum</name>
    <name type="common">Toxic golden alga</name>
    <dbReference type="NCBI Taxonomy" id="97485"/>
    <lineage>
        <taxon>Eukaryota</taxon>
        <taxon>Haptista</taxon>
        <taxon>Haptophyta</taxon>
        <taxon>Prymnesiophyceae</taxon>
        <taxon>Prymnesiales</taxon>
        <taxon>Prymnesiaceae</taxon>
        <taxon>Prymnesium</taxon>
    </lineage>
</organism>
<comment type="similarity">
    <text evidence="1">Belongs to the glycosyltransferase 90 family.</text>
</comment>
<evidence type="ECO:0000256" key="3">
    <source>
        <dbReference type="SAM" id="MobiDB-lite"/>
    </source>
</evidence>
<evidence type="ECO:0000256" key="2">
    <source>
        <dbReference type="ARBA" id="ARBA00022679"/>
    </source>
</evidence>
<feature type="compositionally biased region" description="Low complexity" evidence="3">
    <location>
        <begin position="41"/>
        <end position="58"/>
    </location>
</feature>
<dbReference type="SMART" id="SM00672">
    <property type="entry name" value="CAP10"/>
    <property type="match status" value="1"/>
</dbReference>
<dbReference type="EMBL" id="JBGBPQ010000005">
    <property type="protein sequence ID" value="KAL1524786.1"/>
    <property type="molecule type" value="Genomic_DNA"/>
</dbReference>
<evidence type="ECO:0000256" key="1">
    <source>
        <dbReference type="ARBA" id="ARBA00010118"/>
    </source>
</evidence>
<dbReference type="Pfam" id="PF05686">
    <property type="entry name" value="Glyco_transf_90"/>
    <property type="match status" value="1"/>
</dbReference>
<keyword evidence="6" id="KW-1185">Reference proteome</keyword>
<dbReference type="AlphaFoldDB" id="A0AB34JV05"/>
<dbReference type="Gene3D" id="3.40.50.150">
    <property type="entry name" value="Vaccinia Virus protein VP39"/>
    <property type="match status" value="1"/>
</dbReference>
<feature type="region of interest" description="Disordered" evidence="3">
    <location>
        <begin position="30"/>
        <end position="69"/>
    </location>
</feature>
<protein>
    <recommendedName>
        <fullName evidence="4">Glycosyl transferase CAP10 domain-containing protein</fullName>
    </recommendedName>
</protein>
<evidence type="ECO:0000313" key="6">
    <source>
        <dbReference type="Proteomes" id="UP001515480"/>
    </source>
</evidence>